<keyword evidence="2 7" id="KW-0238">DNA-binding</keyword>
<sequence>MLATRTTIYIVDDDDSVRRALGRVLGAHGYLTAGFASASQFLEEADLDNAPGCMLLDLQLPDISGIDLQQALCSRIPVIILTGHADVASAVLTMQAGAIDFLQKPVSDVQLLAAVSKGCDCATRQFALASELRDLKKKIDRLTPREREVLAWIVTGFRNKQVANRLGTVEKTIKVHRAHVMQKLEVDSLPALVRIADRMGMVADPAA</sequence>
<evidence type="ECO:0000256" key="2">
    <source>
        <dbReference type="ARBA" id="ARBA00023125"/>
    </source>
</evidence>
<organism evidence="7 8">
    <name type="scientific">Cupriavidus pauculus</name>
    <dbReference type="NCBI Taxonomy" id="82633"/>
    <lineage>
        <taxon>Bacteria</taxon>
        <taxon>Pseudomonadati</taxon>
        <taxon>Pseudomonadota</taxon>
        <taxon>Betaproteobacteria</taxon>
        <taxon>Burkholderiales</taxon>
        <taxon>Burkholderiaceae</taxon>
        <taxon>Cupriavidus</taxon>
    </lineage>
</organism>
<accession>A0A2N5CEY9</accession>
<reference evidence="7 8" key="1">
    <citation type="submission" date="2017-12" db="EMBL/GenBank/DDBJ databases">
        <title>Genome sequence of the active heterotrophic nitrifier-denitrifier, Cupriavidus pauculus UM1.</title>
        <authorList>
            <person name="Putonti C."/>
            <person name="Castignetti D."/>
        </authorList>
    </citation>
    <scope>NUCLEOTIDE SEQUENCE [LARGE SCALE GENOMIC DNA]</scope>
    <source>
        <strain evidence="7 8">UM1</strain>
    </source>
</reference>
<feature type="modified residue" description="4-aspartylphosphate" evidence="4">
    <location>
        <position position="57"/>
    </location>
</feature>
<dbReference type="InterPro" id="IPR016032">
    <property type="entry name" value="Sig_transdc_resp-reg_C-effctor"/>
</dbReference>
<dbReference type="Pfam" id="PF00196">
    <property type="entry name" value="GerE"/>
    <property type="match status" value="1"/>
</dbReference>
<dbReference type="Proteomes" id="UP000234341">
    <property type="component" value="Unassembled WGS sequence"/>
</dbReference>
<dbReference type="InterPro" id="IPR001789">
    <property type="entry name" value="Sig_transdc_resp-reg_receiver"/>
</dbReference>
<gene>
    <name evidence="7" type="ORF">CYJ10_10145</name>
</gene>
<evidence type="ECO:0000256" key="1">
    <source>
        <dbReference type="ARBA" id="ARBA00023015"/>
    </source>
</evidence>
<dbReference type="GO" id="GO:0000160">
    <property type="term" value="P:phosphorelay signal transduction system"/>
    <property type="evidence" value="ECO:0007669"/>
    <property type="project" value="InterPro"/>
</dbReference>
<dbReference type="Gene3D" id="1.10.10.10">
    <property type="entry name" value="Winged helix-like DNA-binding domain superfamily/Winged helix DNA-binding domain"/>
    <property type="match status" value="1"/>
</dbReference>
<evidence type="ECO:0000256" key="3">
    <source>
        <dbReference type="ARBA" id="ARBA00023163"/>
    </source>
</evidence>
<name>A0A2N5CEY9_9BURK</name>
<comment type="caution">
    <text evidence="7">The sequence shown here is derived from an EMBL/GenBank/DDBJ whole genome shotgun (WGS) entry which is preliminary data.</text>
</comment>
<dbReference type="PROSITE" id="PS50043">
    <property type="entry name" value="HTH_LUXR_2"/>
    <property type="match status" value="1"/>
</dbReference>
<dbReference type="EMBL" id="PJRP01000003">
    <property type="protein sequence ID" value="PLQ00793.1"/>
    <property type="molecule type" value="Genomic_DNA"/>
</dbReference>
<dbReference type="PROSITE" id="PS50110">
    <property type="entry name" value="RESPONSE_REGULATORY"/>
    <property type="match status" value="1"/>
</dbReference>
<dbReference type="CDD" id="cd06170">
    <property type="entry name" value="LuxR_C_like"/>
    <property type="match status" value="1"/>
</dbReference>
<evidence type="ECO:0000313" key="8">
    <source>
        <dbReference type="Proteomes" id="UP000234341"/>
    </source>
</evidence>
<dbReference type="PRINTS" id="PR00038">
    <property type="entry name" value="HTHLUXR"/>
</dbReference>
<dbReference type="InterPro" id="IPR011006">
    <property type="entry name" value="CheY-like_superfamily"/>
</dbReference>
<dbReference type="GO" id="GO:0006355">
    <property type="term" value="P:regulation of DNA-templated transcription"/>
    <property type="evidence" value="ECO:0007669"/>
    <property type="project" value="InterPro"/>
</dbReference>
<evidence type="ECO:0000259" key="6">
    <source>
        <dbReference type="PROSITE" id="PS50110"/>
    </source>
</evidence>
<proteinExistence type="predicted"/>
<dbReference type="InterPro" id="IPR000792">
    <property type="entry name" value="Tscrpt_reg_LuxR_C"/>
</dbReference>
<dbReference type="SUPFAM" id="SSF52172">
    <property type="entry name" value="CheY-like"/>
    <property type="match status" value="1"/>
</dbReference>
<protein>
    <submittedName>
        <fullName evidence="7">DNA-binding response regulator</fullName>
    </submittedName>
</protein>
<dbReference type="SMART" id="SM00421">
    <property type="entry name" value="HTH_LUXR"/>
    <property type="match status" value="1"/>
</dbReference>
<dbReference type="GO" id="GO:0003677">
    <property type="term" value="F:DNA binding"/>
    <property type="evidence" value="ECO:0007669"/>
    <property type="project" value="UniProtKB-KW"/>
</dbReference>
<dbReference type="PANTHER" id="PTHR44688">
    <property type="entry name" value="DNA-BINDING TRANSCRIPTIONAL ACTIVATOR DEVR_DOSR"/>
    <property type="match status" value="1"/>
</dbReference>
<dbReference type="SUPFAM" id="SSF46894">
    <property type="entry name" value="C-terminal effector domain of the bipartite response regulators"/>
    <property type="match status" value="1"/>
</dbReference>
<dbReference type="AlphaFoldDB" id="A0A2N5CEY9"/>
<feature type="domain" description="Response regulatory" evidence="6">
    <location>
        <begin position="7"/>
        <end position="119"/>
    </location>
</feature>
<evidence type="ECO:0000256" key="4">
    <source>
        <dbReference type="PROSITE-ProRule" id="PRU00169"/>
    </source>
</evidence>
<dbReference type="InterPro" id="IPR036388">
    <property type="entry name" value="WH-like_DNA-bd_sf"/>
</dbReference>
<keyword evidence="4" id="KW-0597">Phosphoprotein</keyword>
<dbReference type="Pfam" id="PF00072">
    <property type="entry name" value="Response_reg"/>
    <property type="match status" value="1"/>
</dbReference>
<dbReference type="OrthoDB" id="9802186at2"/>
<dbReference type="SMART" id="SM00448">
    <property type="entry name" value="REC"/>
    <property type="match status" value="1"/>
</dbReference>
<evidence type="ECO:0000313" key="7">
    <source>
        <dbReference type="EMBL" id="PLQ00793.1"/>
    </source>
</evidence>
<dbReference type="PANTHER" id="PTHR44688:SF16">
    <property type="entry name" value="DNA-BINDING TRANSCRIPTIONAL ACTIVATOR DEVR_DOSR"/>
    <property type="match status" value="1"/>
</dbReference>
<keyword evidence="1" id="KW-0805">Transcription regulation</keyword>
<dbReference type="Gene3D" id="3.40.50.2300">
    <property type="match status" value="1"/>
</dbReference>
<dbReference type="RefSeq" id="WP_101681359.1">
    <property type="nucleotide sequence ID" value="NZ_PJRP01000003.1"/>
</dbReference>
<feature type="domain" description="HTH luxR-type" evidence="5">
    <location>
        <begin position="135"/>
        <end position="200"/>
    </location>
</feature>
<keyword evidence="3" id="KW-0804">Transcription</keyword>
<evidence type="ECO:0000259" key="5">
    <source>
        <dbReference type="PROSITE" id="PS50043"/>
    </source>
</evidence>